<sequence length="284" mass="33053">MEKNAYMKLIEEISLNAWPSHKIELYDGWLIRFSHNYTYRTNSVEQVGSSLIPAEEKIAYCERVYTNFHTPVNFKINPLLEPEFDRMLDARGYKIRHTTEVMTMPIENLAPYPQLSAEYEYYGRNSGLPSFIEYPGNVIVQLRDRITDEWISSLFRLNGTTNPTLRRIVPSMFKAIPKETIAAFIEIDGRPVASGLGILDRRHVGLYAIYVDASCRRKHFARAICSAVLSEAQKKGAANAYLQVTTENEPAKSLYRSLGFEYFYTYWFRSLDMEHTHHTFYRKE</sequence>
<dbReference type="Proteomes" id="UP000307720">
    <property type="component" value="Unassembled WGS sequence"/>
</dbReference>
<comment type="caution">
    <text evidence="1">The sequence shown here is derived from an EMBL/GenBank/DDBJ whole genome shotgun (WGS) entry which is preliminary data.</text>
</comment>
<proteinExistence type="predicted"/>
<evidence type="ECO:0000313" key="2">
    <source>
        <dbReference type="Proteomes" id="UP000307720"/>
    </source>
</evidence>
<gene>
    <name evidence="1" type="ORF">E5357_05730</name>
</gene>
<protein>
    <submittedName>
        <fullName evidence="1">GNAT family N-acetyltransferase</fullName>
    </submittedName>
</protein>
<name>A0AC61R155_9FIRM</name>
<organism evidence="1 2">
    <name type="scientific">Hominisplanchenecus murintestinalis</name>
    <dbReference type="NCBI Taxonomy" id="2941517"/>
    <lineage>
        <taxon>Bacteria</taxon>
        <taxon>Bacillati</taxon>
        <taxon>Bacillota</taxon>
        <taxon>Clostridia</taxon>
        <taxon>Lachnospirales</taxon>
        <taxon>Lachnospiraceae</taxon>
        <taxon>Hominisplanchenecus</taxon>
    </lineage>
</organism>
<evidence type="ECO:0000313" key="1">
    <source>
        <dbReference type="EMBL" id="TGX99347.1"/>
    </source>
</evidence>
<dbReference type="EMBL" id="SRZB01000008">
    <property type="protein sequence ID" value="TGX99347.1"/>
    <property type="molecule type" value="Genomic_DNA"/>
</dbReference>
<reference evidence="1" key="1">
    <citation type="submission" date="2019-04" db="EMBL/GenBank/DDBJ databases">
        <title>Microbes associate with the intestines of laboratory mice.</title>
        <authorList>
            <person name="Navarre W."/>
            <person name="Wong E."/>
            <person name="Huang K."/>
            <person name="Tropini C."/>
            <person name="Ng K."/>
            <person name="Yu B."/>
        </authorList>
    </citation>
    <scope>NUCLEOTIDE SEQUENCE</scope>
    <source>
        <strain evidence="1">NM72_1-8</strain>
    </source>
</reference>
<accession>A0AC61R155</accession>
<keyword evidence="2" id="KW-1185">Reference proteome</keyword>